<reference evidence="6" key="1">
    <citation type="journal article" date="2019" name="Int. J. Syst. Evol. Microbiol.">
        <title>The Global Catalogue of Microorganisms (GCM) 10K type strain sequencing project: providing services to taxonomists for standard genome sequencing and annotation.</title>
        <authorList>
            <consortium name="The Broad Institute Genomics Platform"/>
            <consortium name="The Broad Institute Genome Sequencing Center for Infectious Disease"/>
            <person name="Wu L."/>
            <person name="Ma J."/>
        </authorList>
    </citation>
    <scope>NUCLEOTIDE SEQUENCE [LARGE SCALE GENOMIC DNA]</scope>
    <source>
        <strain evidence="6">JCM 17986</strain>
    </source>
</reference>
<dbReference type="SUPFAM" id="SSF55785">
    <property type="entry name" value="PYP-like sensor domain (PAS domain)"/>
    <property type="match status" value="1"/>
</dbReference>
<dbReference type="SMART" id="SM00331">
    <property type="entry name" value="PP2C_SIG"/>
    <property type="match status" value="1"/>
</dbReference>
<dbReference type="InterPro" id="IPR036457">
    <property type="entry name" value="PPM-type-like_dom_sf"/>
</dbReference>
<dbReference type="Gene3D" id="3.30.450.20">
    <property type="entry name" value="PAS domain"/>
    <property type="match status" value="1"/>
</dbReference>
<feature type="region of interest" description="Disordered" evidence="2">
    <location>
        <begin position="561"/>
        <end position="582"/>
    </location>
</feature>
<keyword evidence="6" id="KW-1185">Reference proteome</keyword>
<dbReference type="InterPro" id="IPR052016">
    <property type="entry name" value="Bact_Sigma-Reg"/>
</dbReference>
<dbReference type="Pfam" id="PF07228">
    <property type="entry name" value="SpoIIE"/>
    <property type="match status" value="1"/>
</dbReference>
<dbReference type="InterPro" id="IPR035965">
    <property type="entry name" value="PAS-like_dom_sf"/>
</dbReference>
<dbReference type="CDD" id="cd00130">
    <property type="entry name" value="PAS"/>
    <property type="match status" value="1"/>
</dbReference>
<dbReference type="SMART" id="SM00065">
    <property type="entry name" value="GAF"/>
    <property type="match status" value="1"/>
</dbReference>
<dbReference type="PROSITE" id="PS50112">
    <property type="entry name" value="PAS"/>
    <property type="match status" value="1"/>
</dbReference>
<dbReference type="Pfam" id="PF00989">
    <property type="entry name" value="PAS"/>
    <property type="match status" value="1"/>
</dbReference>
<dbReference type="PANTHER" id="PTHR43156">
    <property type="entry name" value="STAGE II SPORULATION PROTEIN E-RELATED"/>
    <property type="match status" value="1"/>
</dbReference>
<evidence type="ECO:0000259" key="4">
    <source>
        <dbReference type="PROSITE" id="PS51746"/>
    </source>
</evidence>
<evidence type="ECO:0000256" key="1">
    <source>
        <dbReference type="ARBA" id="ARBA00022801"/>
    </source>
</evidence>
<evidence type="ECO:0000259" key="3">
    <source>
        <dbReference type="PROSITE" id="PS50112"/>
    </source>
</evidence>
<dbReference type="RefSeq" id="WP_425584920.1">
    <property type="nucleotide sequence ID" value="NZ_BAABHS010000008.1"/>
</dbReference>
<feature type="domain" description="PPM-type phosphatase" evidence="4">
    <location>
        <begin position="350"/>
        <end position="562"/>
    </location>
</feature>
<dbReference type="NCBIfam" id="TIGR00229">
    <property type="entry name" value="sensory_box"/>
    <property type="match status" value="1"/>
</dbReference>
<dbReference type="InterPro" id="IPR001932">
    <property type="entry name" value="PPM-type_phosphatase-like_dom"/>
</dbReference>
<accession>A0ABP9H4J2</accession>
<dbReference type="PANTHER" id="PTHR43156:SF2">
    <property type="entry name" value="STAGE II SPORULATION PROTEIN E"/>
    <property type="match status" value="1"/>
</dbReference>
<comment type="caution">
    <text evidence="5">The sequence shown here is derived from an EMBL/GenBank/DDBJ whole genome shotgun (WGS) entry which is preliminary data.</text>
</comment>
<dbReference type="SUPFAM" id="SSF55781">
    <property type="entry name" value="GAF domain-like"/>
    <property type="match status" value="1"/>
</dbReference>
<dbReference type="Pfam" id="PF01590">
    <property type="entry name" value="GAF"/>
    <property type="match status" value="1"/>
</dbReference>
<evidence type="ECO:0000313" key="6">
    <source>
        <dbReference type="Proteomes" id="UP001500466"/>
    </source>
</evidence>
<feature type="domain" description="PAS" evidence="3">
    <location>
        <begin position="13"/>
        <end position="69"/>
    </location>
</feature>
<evidence type="ECO:0000256" key="2">
    <source>
        <dbReference type="SAM" id="MobiDB-lite"/>
    </source>
</evidence>
<gene>
    <name evidence="5" type="ORF">GCM10023205_26030</name>
</gene>
<sequence>MDAEPTGHAPTPAARLLRLMAETAGVGMYAVDDRGRIAEVNQRGRQLLARSAEDLVGQDAHEFLHRDSHGGHLPPSQCAMMRAYLAGRAAQGDAVWLERGDGTLLHVAWLVAPYTTADGSFGAFVVFHEAATGVRNTAAVDASVLAELDRLALLAETTTTLTSTLEIDEGVQLLARLLVPRLADWAVVDLITESGEVRRDTVVHHIDGARHRRHDLEGPMPPVPEGSPMPLSRALRGAAASLAGPGHYQGPPDSGIAVAQRELFDATGMHSAAIAPIRGAHEVLGALTIGRSERPDAFGPDDLTLLEDISRRAGLTFSNSRLYQRQRAVAETMQRHLLPQLPHVPGMGMVARYRPAPDASQVGGDWYDAFLLPDGSIALVIGDVAGHDLDAAAGMAQVRNMLRAFAWDHREPPSLVVRRLDQAFLNITDAAMATMVFARLEAADDGGWNLTWANAGHPPPLLVTRDGRTRFLDDGHGVLLGSDLDLHRTDGNVRLPPDSTLVLYTDGLIEVPRQAIDIGLDHLRRHAAALCRRRLSTFCDLLLDRVRPPESTDDVAILALRAPGGAPQGPPAAADAPDRSPF</sequence>
<keyword evidence="1" id="KW-0378">Hydrolase</keyword>
<evidence type="ECO:0000313" key="5">
    <source>
        <dbReference type="EMBL" id="GAA4961382.1"/>
    </source>
</evidence>
<dbReference type="Gene3D" id="3.60.40.10">
    <property type="entry name" value="PPM-type phosphatase domain"/>
    <property type="match status" value="1"/>
</dbReference>
<name>A0ABP9H4J2_9ACTN</name>
<dbReference type="InterPro" id="IPR013767">
    <property type="entry name" value="PAS_fold"/>
</dbReference>
<dbReference type="SUPFAM" id="SSF81606">
    <property type="entry name" value="PP2C-like"/>
    <property type="match status" value="1"/>
</dbReference>
<dbReference type="Proteomes" id="UP001500466">
    <property type="component" value="Unassembled WGS sequence"/>
</dbReference>
<dbReference type="InterPro" id="IPR029016">
    <property type="entry name" value="GAF-like_dom_sf"/>
</dbReference>
<organism evidence="5 6">
    <name type="scientific">Yinghuangia aomiensis</name>
    <dbReference type="NCBI Taxonomy" id="676205"/>
    <lineage>
        <taxon>Bacteria</taxon>
        <taxon>Bacillati</taxon>
        <taxon>Actinomycetota</taxon>
        <taxon>Actinomycetes</taxon>
        <taxon>Kitasatosporales</taxon>
        <taxon>Streptomycetaceae</taxon>
        <taxon>Yinghuangia</taxon>
    </lineage>
</organism>
<dbReference type="SMART" id="SM00091">
    <property type="entry name" value="PAS"/>
    <property type="match status" value="1"/>
</dbReference>
<dbReference type="EMBL" id="BAABHS010000008">
    <property type="protein sequence ID" value="GAA4961382.1"/>
    <property type="molecule type" value="Genomic_DNA"/>
</dbReference>
<proteinExistence type="predicted"/>
<protein>
    <submittedName>
        <fullName evidence="5">SpoIIE family protein phosphatase</fullName>
    </submittedName>
</protein>
<dbReference type="InterPro" id="IPR003018">
    <property type="entry name" value="GAF"/>
</dbReference>
<dbReference type="InterPro" id="IPR000014">
    <property type="entry name" value="PAS"/>
</dbReference>
<dbReference type="PROSITE" id="PS51746">
    <property type="entry name" value="PPM_2"/>
    <property type="match status" value="1"/>
</dbReference>
<dbReference type="Gene3D" id="3.30.450.40">
    <property type="match status" value="1"/>
</dbReference>